<gene>
    <name evidence="2" type="ORF">X975_05466</name>
</gene>
<accession>A0A087UI57</accession>
<dbReference type="Proteomes" id="UP000054359">
    <property type="component" value="Unassembled WGS sequence"/>
</dbReference>
<evidence type="ECO:0000313" key="2">
    <source>
        <dbReference type="EMBL" id="KFM77046.1"/>
    </source>
</evidence>
<keyword evidence="1" id="KW-1133">Transmembrane helix</keyword>
<evidence type="ECO:0000313" key="3">
    <source>
        <dbReference type="Proteomes" id="UP000054359"/>
    </source>
</evidence>
<feature type="transmembrane region" description="Helical" evidence="1">
    <location>
        <begin position="6"/>
        <end position="25"/>
    </location>
</feature>
<name>A0A087UI57_STEMI</name>
<keyword evidence="3" id="KW-1185">Reference proteome</keyword>
<sequence length="90" mass="10042">MDSTGTGKTVTSIGVLFSVMVVTSLQQKPSRDAKRDIALYPVLTIFVLGFYITLRTILFLSITYRFLGFFQPTIFLLDAFLGLILISNSK</sequence>
<organism evidence="2 3">
    <name type="scientific">Stegodyphus mimosarum</name>
    <name type="common">African social velvet spider</name>
    <dbReference type="NCBI Taxonomy" id="407821"/>
    <lineage>
        <taxon>Eukaryota</taxon>
        <taxon>Metazoa</taxon>
        <taxon>Ecdysozoa</taxon>
        <taxon>Arthropoda</taxon>
        <taxon>Chelicerata</taxon>
        <taxon>Arachnida</taxon>
        <taxon>Araneae</taxon>
        <taxon>Araneomorphae</taxon>
        <taxon>Entelegynae</taxon>
        <taxon>Eresoidea</taxon>
        <taxon>Eresidae</taxon>
        <taxon>Stegodyphus</taxon>
    </lineage>
</organism>
<feature type="transmembrane region" description="Helical" evidence="1">
    <location>
        <begin position="66"/>
        <end position="86"/>
    </location>
</feature>
<keyword evidence="1" id="KW-0812">Transmembrane</keyword>
<dbReference type="AlphaFoldDB" id="A0A087UI57"/>
<proteinExistence type="predicted"/>
<dbReference type="EMBL" id="KK119903">
    <property type="protein sequence ID" value="KFM77046.1"/>
    <property type="molecule type" value="Genomic_DNA"/>
</dbReference>
<reference evidence="2 3" key="1">
    <citation type="submission" date="2013-11" db="EMBL/GenBank/DDBJ databases">
        <title>Genome sequencing of Stegodyphus mimosarum.</title>
        <authorList>
            <person name="Bechsgaard J."/>
        </authorList>
    </citation>
    <scope>NUCLEOTIDE SEQUENCE [LARGE SCALE GENOMIC DNA]</scope>
</reference>
<feature type="non-terminal residue" evidence="2">
    <location>
        <position position="90"/>
    </location>
</feature>
<evidence type="ECO:0000256" key="1">
    <source>
        <dbReference type="SAM" id="Phobius"/>
    </source>
</evidence>
<feature type="transmembrane region" description="Helical" evidence="1">
    <location>
        <begin position="37"/>
        <end position="60"/>
    </location>
</feature>
<protein>
    <submittedName>
        <fullName evidence="2">Uncharacterized protein</fullName>
    </submittedName>
</protein>
<keyword evidence="1" id="KW-0472">Membrane</keyword>